<evidence type="ECO:0000313" key="3">
    <source>
        <dbReference type="Proteomes" id="UP000037696"/>
    </source>
</evidence>
<dbReference type="OrthoDB" id="4321554at2759"/>
<proteinExistence type="predicted"/>
<sequence>MAPPFTCLIIHQFLSLQAISSEATTTSKPQSPLYFLLPTNTMHERLSHGTYVEERRYFLTTLHAQIDILRDNHEGTRRMIINSLSLLLLRVDGLRMAGQACYNYDNPNWNAKCNKLYERVQTFRDTLSVDPTSIHQVATDIESMLLFLDFCVPADIEYRISPDRGDRSGAPSPEPRP</sequence>
<keyword evidence="1" id="KW-0732">Signal</keyword>
<dbReference type="EMBL" id="LHQQ01000034">
    <property type="protein sequence ID" value="KOS46051.1"/>
    <property type="molecule type" value="Genomic_DNA"/>
</dbReference>
<organism evidence="2 3">
    <name type="scientific">Penicillium nordicum</name>
    <dbReference type="NCBI Taxonomy" id="229535"/>
    <lineage>
        <taxon>Eukaryota</taxon>
        <taxon>Fungi</taxon>
        <taxon>Dikarya</taxon>
        <taxon>Ascomycota</taxon>
        <taxon>Pezizomycotina</taxon>
        <taxon>Eurotiomycetes</taxon>
        <taxon>Eurotiomycetidae</taxon>
        <taxon>Eurotiales</taxon>
        <taxon>Aspergillaceae</taxon>
        <taxon>Penicillium</taxon>
    </lineage>
</organism>
<comment type="caution">
    <text evidence="2">The sequence shown here is derived from an EMBL/GenBank/DDBJ whole genome shotgun (WGS) entry which is preliminary data.</text>
</comment>
<feature type="signal peptide" evidence="1">
    <location>
        <begin position="1"/>
        <end position="21"/>
    </location>
</feature>
<reference evidence="2 3" key="1">
    <citation type="submission" date="2015-08" db="EMBL/GenBank/DDBJ databases">
        <title>Genome sequencing of Penicillium nordicum.</title>
        <authorList>
            <person name="Nguyen H.D."/>
            <person name="Seifert K.A."/>
        </authorList>
    </citation>
    <scope>NUCLEOTIDE SEQUENCE [LARGE SCALE GENOMIC DNA]</scope>
    <source>
        <strain evidence="2 3">DAOMC 185683</strain>
    </source>
</reference>
<evidence type="ECO:0000313" key="2">
    <source>
        <dbReference type="EMBL" id="KOS46051.1"/>
    </source>
</evidence>
<protein>
    <submittedName>
        <fullName evidence="2">Uncharacterized protein</fullName>
    </submittedName>
</protein>
<dbReference type="Proteomes" id="UP000037696">
    <property type="component" value="Unassembled WGS sequence"/>
</dbReference>
<keyword evidence="3" id="KW-1185">Reference proteome</keyword>
<name>A0A0M8PDQ4_9EURO</name>
<dbReference type="AlphaFoldDB" id="A0A0M8PDQ4"/>
<feature type="chain" id="PRO_5005819908" evidence="1">
    <location>
        <begin position="22"/>
        <end position="177"/>
    </location>
</feature>
<evidence type="ECO:0000256" key="1">
    <source>
        <dbReference type="SAM" id="SignalP"/>
    </source>
</evidence>
<gene>
    <name evidence="2" type="ORF">ACN38_g3000</name>
</gene>
<accession>A0A0M8PDQ4</accession>